<name>A0A1Y1W7N3_9FUNG</name>
<dbReference type="EMBL" id="MCFG01000417">
    <property type="protein sequence ID" value="ORX69348.1"/>
    <property type="molecule type" value="Genomic_DNA"/>
</dbReference>
<dbReference type="SUPFAM" id="SSF48403">
    <property type="entry name" value="Ankyrin repeat"/>
    <property type="match status" value="1"/>
</dbReference>
<dbReference type="AlphaFoldDB" id="A0A1Y1W7N3"/>
<dbReference type="PROSITE" id="PS50297">
    <property type="entry name" value="ANK_REP_REGION"/>
    <property type="match status" value="2"/>
</dbReference>
<evidence type="ECO:0000256" key="2">
    <source>
        <dbReference type="ARBA" id="ARBA00023043"/>
    </source>
</evidence>
<dbReference type="STRING" id="1754192.A0A1Y1W7N3"/>
<dbReference type="GO" id="GO:0051059">
    <property type="term" value="F:NF-kappaB binding"/>
    <property type="evidence" value="ECO:0007669"/>
    <property type="project" value="TreeGrafter"/>
</dbReference>
<dbReference type="OrthoDB" id="341259at2759"/>
<sequence length="109" mass="12429">MIIHLYFLKCNGIDGGNKTIANYLIDHGVNINKENVCGETPLFQACYGGNEAIVRYLVKLGTDINKKTFNGNIPLHKACDTTHLNINIIKYLMDLRANIYKKMYMDDHH</sequence>
<dbReference type="InterPro" id="IPR051070">
    <property type="entry name" value="NF-kappa-B_inhibitor"/>
</dbReference>
<feature type="repeat" description="ANK" evidence="3">
    <location>
        <begin position="70"/>
        <end position="99"/>
    </location>
</feature>
<dbReference type="GO" id="GO:0071356">
    <property type="term" value="P:cellular response to tumor necrosis factor"/>
    <property type="evidence" value="ECO:0007669"/>
    <property type="project" value="TreeGrafter"/>
</dbReference>
<evidence type="ECO:0000256" key="1">
    <source>
        <dbReference type="ARBA" id="ARBA00022737"/>
    </source>
</evidence>
<evidence type="ECO:0000256" key="3">
    <source>
        <dbReference type="PROSITE-ProRule" id="PRU00023"/>
    </source>
</evidence>
<dbReference type="Pfam" id="PF12796">
    <property type="entry name" value="Ank_2"/>
    <property type="match status" value="1"/>
</dbReference>
<reference evidence="4 5" key="1">
    <citation type="submission" date="2016-08" db="EMBL/GenBank/DDBJ databases">
        <title>A Parts List for Fungal Cellulosomes Revealed by Comparative Genomics.</title>
        <authorList>
            <consortium name="DOE Joint Genome Institute"/>
            <person name="Haitjema C.H."/>
            <person name="Gilmore S.P."/>
            <person name="Henske J.K."/>
            <person name="Solomon K.V."/>
            <person name="De Groot R."/>
            <person name="Kuo A."/>
            <person name="Mondo S.J."/>
            <person name="Salamov A.A."/>
            <person name="Labutti K."/>
            <person name="Zhao Z."/>
            <person name="Chiniquy J."/>
            <person name="Barry K."/>
            <person name="Brewer H.M."/>
            <person name="Purvine S.O."/>
            <person name="Wright A.T."/>
            <person name="Boxma B."/>
            <person name="Van Alen T."/>
            <person name="Hackstein J.H."/>
            <person name="Baker S.E."/>
            <person name="Grigoriev I.V."/>
            <person name="O'Malley M.A."/>
        </authorList>
    </citation>
    <scope>NUCLEOTIDE SEQUENCE [LARGE SCALE GENOMIC DNA]</scope>
    <source>
        <strain evidence="4 5">S4</strain>
    </source>
</reference>
<dbReference type="Proteomes" id="UP000193944">
    <property type="component" value="Unassembled WGS sequence"/>
</dbReference>
<reference evidence="4 5" key="2">
    <citation type="submission" date="2016-08" db="EMBL/GenBank/DDBJ databases">
        <title>Pervasive Adenine N6-methylation of Active Genes in Fungi.</title>
        <authorList>
            <consortium name="DOE Joint Genome Institute"/>
            <person name="Mondo S.J."/>
            <person name="Dannebaum R.O."/>
            <person name="Kuo R.C."/>
            <person name="Labutti K."/>
            <person name="Haridas S."/>
            <person name="Kuo A."/>
            <person name="Salamov A."/>
            <person name="Ahrendt S.R."/>
            <person name="Lipzen A."/>
            <person name="Sullivan W."/>
            <person name="Andreopoulos W.B."/>
            <person name="Clum A."/>
            <person name="Lindquist E."/>
            <person name="Daum C."/>
            <person name="Ramamoorthy G.K."/>
            <person name="Gryganskyi A."/>
            <person name="Culley D."/>
            <person name="Magnuson J.K."/>
            <person name="James T.Y."/>
            <person name="O'Malley M.A."/>
            <person name="Stajich J.E."/>
            <person name="Spatafora J.W."/>
            <person name="Visel A."/>
            <person name="Grigoriev I.V."/>
        </authorList>
    </citation>
    <scope>NUCLEOTIDE SEQUENCE [LARGE SCALE GENOMIC DNA]</scope>
    <source>
        <strain evidence="4 5">S4</strain>
    </source>
</reference>
<feature type="repeat" description="ANK" evidence="3">
    <location>
        <begin position="37"/>
        <end position="69"/>
    </location>
</feature>
<dbReference type="PANTHER" id="PTHR46680:SF3">
    <property type="entry name" value="NF-KAPPA-B INHIBITOR CACTUS"/>
    <property type="match status" value="1"/>
</dbReference>
<keyword evidence="1" id="KW-0677">Repeat</keyword>
<keyword evidence="5" id="KW-1185">Reference proteome</keyword>
<comment type="caution">
    <text evidence="4">The sequence shown here is derived from an EMBL/GenBank/DDBJ whole genome shotgun (WGS) entry which is preliminary data.</text>
</comment>
<accession>A0A1Y1W7N3</accession>
<gene>
    <name evidence="4" type="ORF">BCR32DRAFT_305603</name>
</gene>
<dbReference type="InterPro" id="IPR002110">
    <property type="entry name" value="Ankyrin_rpt"/>
</dbReference>
<organism evidence="4 5">
    <name type="scientific">Anaeromyces robustus</name>
    <dbReference type="NCBI Taxonomy" id="1754192"/>
    <lineage>
        <taxon>Eukaryota</taxon>
        <taxon>Fungi</taxon>
        <taxon>Fungi incertae sedis</taxon>
        <taxon>Chytridiomycota</taxon>
        <taxon>Chytridiomycota incertae sedis</taxon>
        <taxon>Neocallimastigomycetes</taxon>
        <taxon>Neocallimastigales</taxon>
        <taxon>Neocallimastigaceae</taxon>
        <taxon>Anaeromyces</taxon>
    </lineage>
</organism>
<dbReference type="InterPro" id="IPR036770">
    <property type="entry name" value="Ankyrin_rpt-contain_sf"/>
</dbReference>
<proteinExistence type="predicted"/>
<protein>
    <submittedName>
        <fullName evidence="4">Ankyrin</fullName>
    </submittedName>
</protein>
<evidence type="ECO:0000313" key="5">
    <source>
        <dbReference type="Proteomes" id="UP000193944"/>
    </source>
</evidence>
<dbReference type="GO" id="GO:0005829">
    <property type="term" value="C:cytosol"/>
    <property type="evidence" value="ECO:0007669"/>
    <property type="project" value="TreeGrafter"/>
</dbReference>
<keyword evidence="2 3" id="KW-0040">ANK repeat</keyword>
<dbReference type="Gene3D" id="1.25.40.20">
    <property type="entry name" value="Ankyrin repeat-containing domain"/>
    <property type="match status" value="1"/>
</dbReference>
<dbReference type="PROSITE" id="PS50088">
    <property type="entry name" value="ANK_REPEAT"/>
    <property type="match status" value="2"/>
</dbReference>
<evidence type="ECO:0000313" key="4">
    <source>
        <dbReference type="EMBL" id="ORX69348.1"/>
    </source>
</evidence>
<dbReference type="PANTHER" id="PTHR46680">
    <property type="entry name" value="NF-KAPPA-B INHIBITOR ALPHA"/>
    <property type="match status" value="1"/>
</dbReference>
<dbReference type="SMART" id="SM00248">
    <property type="entry name" value="ANK"/>
    <property type="match status" value="3"/>
</dbReference>